<dbReference type="Proteomes" id="UP000006882">
    <property type="component" value="Chromosome G1"/>
</dbReference>
<comment type="similarity">
    <text evidence="2 6">Belongs to the plant self-incompatibility (S1) protein family.</text>
</comment>
<dbReference type="GO" id="GO:0060320">
    <property type="term" value="P:rejection of self pollen"/>
    <property type="evidence" value="ECO:0007669"/>
    <property type="project" value="UniProtKB-KW"/>
</dbReference>
<dbReference type="Pfam" id="PF05938">
    <property type="entry name" value="Self-incomp_S1"/>
    <property type="match status" value="1"/>
</dbReference>
<accession>A0A251QU98</accession>
<protein>
    <recommendedName>
        <fullName evidence="6">S-protein homolog</fullName>
    </recommendedName>
</protein>
<dbReference type="eggNOG" id="ENOG502S7CQ">
    <property type="taxonomic scope" value="Eukaryota"/>
</dbReference>
<name>A0A251QU98_PRUPE</name>
<feature type="chain" id="PRO_5025096164" description="S-protein homolog" evidence="6">
    <location>
        <begin position="21"/>
        <end position="127"/>
    </location>
</feature>
<evidence type="ECO:0000256" key="4">
    <source>
        <dbReference type="ARBA" id="ARBA00022525"/>
    </source>
</evidence>
<keyword evidence="4 6" id="KW-0964">Secreted</keyword>
<proteinExistence type="inferred from homology"/>
<evidence type="ECO:0000313" key="8">
    <source>
        <dbReference type="Proteomes" id="UP000006882"/>
    </source>
</evidence>
<keyword evidence="5 6" id="KW-0732">Signal</keyword>
<dbReference type="GO" id="GO:0005576">
    <property type="term" value="C:extracellular region"/>
    <property type="evidence" value="ECO:0007669"/>
    <property type="project" value="UniProtKB-SubCell"/>
</dbReference>
<evidence type="ECO:0000313" key="7">
    <source>
        <dbReference type="EMBL" id="ONI27010.1"/>
    </source>
</evidence>
<reference evidence="7 8" key="1">
    <citation type="journal article" date="2013" name="Nat. Genet.">
        <title>The high-quality draft genome of peach (Prunus persica) identifies unique patterns of genetic diversity, domestication and genome evolution.</title>
        <authorList>
            <consortium name="International Peach Genome Initiative"/>
            <person name="Verde I."/>
            <person name="Abbott A.G."/>
            <person name="Scalabrin S."/>
            <person name="Jung S."/>
            <person name="Shu S."/>
            <person name="Marroni F."/>
            <person name="Zhebentyayeva T."/>
            <person name="Dettori M.T."/>
            <person name="Grimwood J."/>
            <person name="Cattonaro F."/>
            <person name="Zuccolo A."/>
            <person name="Rossini L."/>
            <person name="Jenkins J."/>
            <person name="Vendramin E."/>
            <person name="Meisel L.A."/>
            <person name="Decroocq V."/>
            <person name="Sosinski B."/>
            <person name="Prochnik S."/>
            <person name="Mitros T."/>
            <person name="Policriti A."/>
            <person name="Cipriani G."/>
            <person name="Dondini L."/>
            <person name="Ficklin S."/>
            <person name="Goodstein D.M."/>
            <person name="Xuan P."/>
            <person name="Del Fabbro C."/>
            <person name="Aramini V."/>
            <person name="Copetti D."/>
            <person name="Gonzalez S."/>
            <person name="Horner D.S."/>
            <person name="Falchi R."/>
            <person name="Lucas S."/>
            <person name="Mica E."/>
            <person name="Maldonado J."/>
            <person name="Lazzari B."/>
            <person name="Bielenberg D."/>
            <person name="Pirona R."/>
            <person name="Miculan M."/>
            <person name="Barakat A."/>
            <person name="Testolin R."/>
            <person name="Stella A."/>
            <person name="Tartarini S."/>
            <person name="Tonutti P."/>
            <person name="Arus P."/>
            <person name="Orellana A."/>
            <person name="Wells C."/>
            <person name="Main D."/>
            <person name="Vizzotto G."/>
            <person name="Silva H."/>
            <person name="Salamini F."/>
            <person name="Schmutz J."/>
            <person name="Morgante M."/>
            <person name="Rokhsar D.S."/>
        </authorList>
    </citation>
    <scope>NUCLEOTIDE SEQUENCE [LARGE SCALE GENOMIC DNA]</scope>
    <source>
        <strain evidence="8">cv. Nemared</strain>
    </source>
</reference>
<dbReference type="Gramene" id="ONI27010">
    <property type="protein sequence ID" value="ONI27010"/>
    <property type="gene ID" value="PRUPE_1G062800"/>
</dbReference>
<feature type="signal peptide" evidence="6">
    <location>
        <begin position="1"/>
        <end position="20"/>
    </location>
</feature>
<gene>
    <name evidence="7" type="ORF">PRUPE_1G062800</name>
</gene>
<dbReference type="PANTHER" id="PTHR31232">
    <property type="match status" value="1"/>
</dbReference>
<dbReference type="InterPro" id="IPR010264">
    <property type="entry name" value="Self-incomp_S1"/>
</dbReference>
<dbReference type="EMBL" id="CM007651">
    <property type="protein sequence ID" value="ONI27010.1"/>
    <property type="molecule type" value="Genomic_DNA"/>
</dbReference>
<evidence type="ECO:0000256" key="3">
    <source>
        <dbReference type="ARBA" id="ARBA00022471"/>
    </source>
</evidence>
<dbReference type="PANTHER" id="PTHR31232:SF152">
    <property type="entry name" value="S-PROTEIN HOMOLOG"/>
    <property type="match status" value="1"/>
</dbReference>
<evidence type="ECO:0000256" key="2">
    <source>
        <dbReference type="ARBA" id="ARBA00005581"/>
    </source>
</evidence>
<evidence type="ECO:0000256" key="5">
    <source>
        <dbReference type="ARBA" id="ARBA00022729"/>
    </source>
</evidence>
<keyword evidence="3 6" id="KW-0713">Self-incompatibility</keyword>
<organism evidence="7 8">
    <name type="scientific">Prunus persica</name>
    <name type="common">Peach</name>
    <name type="synonym">Amygdalus persica</name>
    <dbReference type="NCBI Taxonomy" id="3760"/>
    <lineage>
        <taxon>Eukaryota</taxon>
        <taxon>Viridiplantae</taxon>
        <taxon>Streptophyta</taxon>
        <taxon>Embryophyta</taxon>
        <taxon>Tracheophyta</taxon>
        <taxon>Spermatophyta</taxon>
        <taxon>Magnoliopsida</taxon>
        <taxon>eudicotyledons</taxon>
        <taxon>Gunneridae</taxon>
        <taxon>Pentapetalae</taxon>
        <taxon>rosids</taxon>
        <taxon>fabids</taxon>
        <taxon>Rosales</taxon>
        <taxon>Rosaceae</taxon>
        <taxon>Amygdaloideae</taxon>
        <taxon>Amygdaleae</taxon>
        <taxon>Prunus</taxon>
    </lineage>
</organism>
<evidence type="ECO:0000256" key="1">
    <source>
        <dbReference type="ARBA" id="ARBA00004613"/>
    </source>
</evidence>
<keyword evidence="8" id="KW-1185">Reference proteome</keyword>
<evidence type="ECO:0000256" key="6">
    <source>
        <dbReference type="RuleBase" id="RU367044"/>
    </source>
</evidence>
<comment type="subcellular location">
    <subcellularLocation>
        <location evidence="1 6">Secreted</location>
    </subcellularLocation>
</comment>
<sequence>MERWIIIILLIFALITTCEGMTCGIINGLLNPKSDVLVHCKSENDDLGVHQLQYNASFEFHFSPNFWGTTQFYCSFVWPSRIEWFDVYKHKRDAFDLCLWMVKHDGPCRFDHGHQSFDDCFKWNNRI</sequence>
<dbReference type="AlphaFoldDB" id="A0A251QU98"/>